<sequence>MLNQKIEEKWKWILIPMFIVFEVVIDNFVMQHIYRLFFNPTDHFLLYINLYKIVSIIVICFLNYLLIKQKIFFKPSDKKIGLVSLLVVCLIVVAFCITSKNFWIALNIGSLAALSEELMFRGVILAFTLKLMINKSSSQWRTILALIISSLLFGAVHYSNLSLQSFSATTFQVIHAAAFGMILGAVYIKSGTIIAPMALHFVFDFFFAIIGGLPKADYTPLPNSEWIELIIYVLVYGIIALSIVIHKPSNNKLLPKLKKI</sequence>
<protein>
    <submittedName>
        <fullName evidence="4">CPBP family intramembrane metalloprotease</fullName>
    </submittedName>
</protein>
<comment type="similarity">
    <text evidence="1">Belongs to the UPF0177 family.</text>
</comment>
<proteinExistence type="inferred from homology"/>
<feature type="transmembrane region" description="Helical" evidence="2">
    <location>
        <begin position="79"/>
        <end position="97"/>
    </location>
</feature>
<dbReference type="RefSeq" id="WP_217304027.1">
    <property type="nucleotide sequence ID" value="NZ_JAHQYH010000002.1"/>
</dbReference>
<evidence type="ECO:0000256" key="2">
    <source>
        <dbReference type="SAM" id="Phobius"/>
    </source>
</evidence>
<feature type="domain" description="CAAX prenyl protease 2/Lysostaphin resistance protein A-like" evidence="3">
    <location>
        <begin position="100"/>
        <end position="206"/>
    </location>
</feature>
<keyword evidence="2" id="KW-1133">Transmembrane helix</keyword>
<feature type="transmembrane region" description="Helical" evidence="2">
    <location>
        <begin position="226"/>
        <end position="246"/>
    </location>
</feature>
<feature type="transmembrane region" description="Helical" evidence="2">
    <location>
        <begin position="193"/>
        <end position="214"/>
    </location>
</feature>
<dbReference type="InterPro" id="IPR003675">
    <property type="entry name" value="Rce1/LyrA-like_dom"/>
</dbReference>
<feature type="transmembrane region" description="Helical" evidence="2">
    <location>
        <begin position="165"/>
        <end position="186"/>
    </location>
</feature>
<keyword evidence="2" id="KW-0472">Membrane</keyword>
<dbReference type="Proteomes" id="UP000751196">
    <property type="component" value="Unassembled WGS sequence"/>
</dbReference>
<evidence type="ECO:0000313" key="4">
    <source>
        <dbReference type="EMBL" id="MBV0914695.1"/>
    </source>
</evidence>
<keyword evidence="4" id="KW-0645">Protease</keyword>
<name>A0ABS6M4D7_9LACO</name>
<dbReference type="GO" id="GO:0008237">
    <property type="term" value="F:metallopeptidase activity"/>
    <property type="evidence" value="ECO:0007669"/>
    <property type="project" value="UniProtKB-KW"/>
</dbReference>
<evidence type="ECO:0000313" key="5">
    <source>
        <dbReference type="Proteomes" id="UP000751196"/>
    </source>
</evidence>
<keyword evidence="5" id="KW-1185">Reference proteome</keyword>
<keyword evidence="4" id="KW-0482">Metalloprotease</keyword>
<keyword evidence="2" id="KW-0812">Transmembrane</keyword>
<evidence type="ECO:0000256" key="1">
    <source>
        <dbReference type="ARBA" id="ARBA00009067"/>
    </source>
</evidence>
<accession>A0ABS6M4D7</accession>
<feature type="transmembrane region" description="Helical" evidence="2">
    <location>
        <begin position="140"/>
        <end position="159"/>
    </location>
</feature>
<keyword evidence="4" id="KW-0378">Hydrolase</keyword>
<comment type="caution">
    <text evidence="4">The sequence shown here is derived from an EMBL/GenBank/DDBJ whole genome shotgun (WGS) entry which is preliminary data.</text>
</comment>
<feature type="transmembrane region" description="Helical" evidence="2">
    <location>
        <begin position="103"/>
        <end position="128"/>
    </location>
</feature>
<reference evidence="4 5" key="1">
    <citation type="submission" date="2021-06" db="EMBL/GenBank/DDBJ databases">
        <title>Draft genome sequence of a glucan synthesizing Apilactobacillus waqareii isolate HBW1.</title>
        <authorList>
            <person name="Anwar M.A."/>
        </authorList>
    </citation>
    <scope>NUCLEOTIDE SEQUENCE [LARGE SCALE GENOMIC DNA]</scope>
    <source>
        <strain evidence="4 5">HBW1</strain>
    </source>
</reference>
<feature type="transmembrane region" description="Helical" evidence="2">
    <location>
        <begin position="46"/>
        <end position="67"/>
    </location>
</feature>
<feature type="transmembrane region" description="Helical" evidence="2">
    <location>
        <begin position="12"/>
        <end position="34"/>
    </location>
</feature>
<dbReference type="EMBL" id="JAHQYH010000002">
    <property type="protein sequence ID" value="MBV0914695.1"/>
    <property type="molecule type" value="Genomic_DNA"/>
</dbReference>
<gene>
    <name evidence="4" type="ORF">KTJ72_02110</name>
</gene>
<organism evidence="4 5">
    <name type="scientific">Apilactobacillus waqarii</name>
    <dbReference type="NCBI Taxonomy" id="2851006"/>
    <lineage>
        <taxon>Bacteria</taxon>
        <taxon>Bacillati</taxon>
        <taxon>Bacillota</taxon>
        <taxon>Bacilli</taxon>
        <taxon>Lactobacillales</taxon>
        <taxon>Lactobacillaceae</taxon>
        <taxon>Apilactobacillus</taxon>
    </lineage>
</organism>
<evidence type="ECO:0000259" key="3">
    <source>
        <dbReference type="Pfam" id="PF02517"/>
    </source>
</evidence>
<dbReference type="Pfam" id="PF02517">
    <property type="entry name" value="Rce1-like"/>
    <property type="match status" value="1"/>
</dbReference>